<keyword evidence="6" id="KW-0521">NADP</keyword>
<dbReference type="Gene3D" id="3.40.50.720">
    <property type="entry name" value="NAD(P)-binding Rossmann-like Domain"/>
    <property type="match status" value="1"/>
</dbReference>
<reference evidence="8 9" key="1">
    <citation type="submission" date="2024-02" db="EMBL/GenBank/DDBJ databases">
        <title>Microbulbifer aestuariivivens NBRC 112533.</title>
        <authorList>
            <person name="Ichikawa N."/>
            <person name="Katano-Makiyama Y."/>
            <person name="Hidaka K."/>
        </authorList>
    </citation>
    <scope>NUCLEOTIDE SEQUENCE [LARGE SCALE GENOMIC DNA]</scope>
    <source>
        <strain evidence="8 9">NBRC 112533</strain>
    </source>
</reference>
<organism evidence="8 9">
    <name type="scientific">Microbulbifer aestuariivivens</name>
    <dbReference type="NCBI Taxonomy" id="1908308"/>
    <lineage>
        <taxon>Bacteria</taxon>
        <taxon>Pseudomonadati</taxon>
        <taxon>Pseudomonadota</taxon>
        <taxon>Gammaproteobacteria</taxon>
        <taxon>Cellvibrionales</taxon>
        <taxon>Microbulbiferaceae</taxon>
        <taxon>Microbulbifer</taxon>
    </lineage>
</organism>
<evidence type="ECO:0000256" key="2">
    <source>
        <dbReference type="ARBA" id="ARBA00010944"/>
    </source>
</evidence>
<dbReference type="SUPFAM" id="SSF51735">
    <property type="entry name" value="NAD(P)-binding Rossmann-fold domains"/>
    <property type="match status" value="1"/>
</dbReference>
<dbReference type="EMBL" id="BAABRT010000011">
    <property type="protein sequence ID" value="GAA5525083.1"/>
    <property type="molecule type" value="Genomic_DNA"/>
</dbReference>
<dbReference type="PANTHER" id="PTHR10491">
    <property type="entry name" value="DTDP-4-DEHYDRORHAMNOSE REDUCTASE"/>
    <property type="match status" value="1"/>
</dbReference>
<comment type="similarity">
    <text evidence="2 6">Belongs to the dTDP-4-dehydrorhamnose reductase family.</text>
</comment>
<accession>A0ABP9WS56</accession>
<keyword evidence="9" id="KW-1185">Reference proteome</keyword>
<evidence type="ECO:0000313" key="8">
    <source>
        <dbReference type="EMBL" id="GAA5525083.1"/>
    </source>
</evidence>
<dbReference type="Proteomes" id="UP001408594">
    <property type="component" value="Unassembled WGS sequence"/>
</dbReference>
<comment type="function">
    <text evidence="6">Catalyzes the reduction of dTDP-6-deoxy-L-lyxo-4-hexulose to yield dTDP-L-rhamnose.</text>
</comment>
<evidence type="ECO:0000256" key="5">
    <source>
        <dbReference type="ARBA" id="ARBA00048200"/>
    </source>
</evidence>
<dbReference type="PANTHER" id="PTHR10491:SF4">
    <property type="entry name" value="METHIONINE ADENOSYLTRANSFERASE 2 SUBUNIT BETA"/>
    <property type="match status" value="1"/>
</dbReference>
<evidence type="ECO:0000256" key="3">
    <source>
        <dbReference type="ARBA" id="ARBA00012929"/>
    </source>
</evidence>
<dbReference type="InterPro" id="IPR005913">
    <property type="entry name" value="dTDP_dehydrorham_reduct"/>
</dbReference>
<dbReference type="InterPro" id="IPR029903">
    <property type="entry name" value="RmlD-like-bd"/>
</dbReference>
<evidence type="ECO:0000256" key="4">
    <source>
        <dbReference type="ARBA" id="ARBA00017099"/>
    </source>
</evidence>
<comment type="caution">
    <text evidence="8">The sequence shown here is derived from an EMBL/GenBank/DDBJ whole genome shotgun (WGS) entry which is preliminary data.</text>
</comment>
<dbReference type="InterPro" id="IPR036291">
    <property type="entry name" value="NAD(P)-bd_dom_sf"/>
</dbReference>
<name>A0ABP9WS56_9GAMM</name>
<comment type="pathway">
    <text evidence="1 6">Carbohydrate biosynthesis; dTDP-L-rhamnose biosynthesis.</text>
</comment>
<keyword evidence="6" id="KW-0560">Oxidoreductase</keyword>
<evidence type="ECO:0000313" key="9">
    <source>
        <dbReference type="Proteomes" id="UP001408594"/>
    </source>
</evidence>
<evidence type="ECO:0000259" key="7">
    <source>
        <dbReference type="Pfam" id="PF04321"/>
    </source>
</evidence>
<protein>
    <recommendedName>
        <fullName evidence="4 6">dTDP-4-dehydrorhamnose reductase</fullName>
        <ecNumber evidence="3 6">1.1.1.133</ecNumber>
    </recommendedName>
</protein>
<dbReference type="EC" id="1.1.1.133" evidence="3 6"/>
<evidence type="ECO:0000256" key="1">
    <source>
        <dbReference type="ARBA" id="ARBA00004781"/>
    </source>
</evidence>
<feature type="domain" description="RmlD-like substrate binding" evidence="7">
    <location>
        <begin position="79"/>
        <end position="270"/>
    </location>
</feature>
<dbReference type="Pfam" id="PF04321">
    <property type="entry name" value="RmlD_sub_bind"/>
    <property type="match status" value="1"/>
</dbReference>
<gene>
    <name evidence="8" type="ORF">Maes01_01643</name>
</gene>
<sequence length="287" mass="31130">MTAVQVHHTGYTPDSVAVVGSGAKVDGMLQKRLQRAGFRVQLLTAEELDQLRPGAIVVNAVCLGGDQAMDLALQVSRTLAADEGGPLVHISSYRVFPGGTRKRYDEEDEPAPNSEQGQFWLACEEALRDRPEVTVLRFGWLVDSAEQALLGHILAAVLSGQPLQLDDQNRGSPVTLDDLCRVVVAVVQQLASGAPRTGTYHYGAADACTAHEFGLEVLERAQSFCDVDLEVALSPLPQAENHSAVLASEKLRDVFGIQQRSWRQGLTRQVELWLERLGSVKPGSNAQ</sequence>
<proteinExistence type="inferred from homology"/>
<comment type="catalytic activity">
    <reaction evidence="5 6">
        <text>dTDP-beta-L-rhamnose + NADP(+) = dTDP-4-dehydro-beta-L-rhamnose + NADPH + H(+)</text>
        <dbReference type="Rhea" id="RHEA:21796"/>
        <dbReference type="ChEBI" id="CHEBI:15378"/>
        <dbReference type="ChEBI" id="CHEBI:57510"/>
        <dbReference type="ChEBI" id="CHEBI:57783"/>
        <dbReference type="ChEBI" id="CHEBI:58349"/>
        <dbReference type="ChEBI" id="CHEBI:62830"/>
        <dbReference type="EC" id="1.1.1.133"/>
    </reaction>
</comment>
<evidence type="ECO:0000256" key="6">
    <source>
        <dbReference type="RuleBase" id="RU364082"/>
    </source>
</evidence>
<comment type="cofactor">
    <cofactor evidence="6">
        <name>Mg(2+)</name>
        <dbReference type="ChEBI" id="CHEBI:18420"/>
    </cofactor>
    <text evidence="6">Binds 1 Mg(2+) ion per monomer.</text>
</comment>